<organism evidence="1 2">
    <name type="scientific">Sulfuritortus calidifontis</name>
    <dbReference type="NCBI Taxonomy" id="1914471"/>
    <lineage>
        <taxon>Bacteria</taxon>
        <taxon>Pseudomonadati</taxon>
        <taxon>Pseudomonadota</taxon>
        <taxon>Betaproteobacteria</taxon>
        <taxon>Nitrosomonadales</taxon>
        <taxon>Thiobacillaceae</taxon>
        <taxon>Sulfuritortus</taxon>
    </lineage>
</organism>
<dbReference type="OrthoDB" id="8566290at2"/>
<dbReference type="AlphaFoldDB" id="A0A4R3JZU7"/>
<sequence>MATEASKTRVTILTETYRITGHIDLIPGARVTDYLLEAREFIAVTEAEVWEVAASRKVFTSPFVNVSRAHIQVVTPED</sequence>
<keyword evidence="2" id="KW-1185">Reference proteome</keyword>
<dbReference type="InterPro" id="IPR049210">
    <property type="entry name" value="DUF6812"/>
</dbReference>
<evidence type="ECO:0000313" key="1">
    <source>
        <dbReference type="EMBL" id="TCS72741.1"/>
    </source>
</evidence>
<name>A0A4R3JZU7_9PROT</name>
<protein>
    <submittedName>
        <fullName evidence="1">Uncharacterized protein</fullName>
    </submittedName>
</protein>
<dbReference type="EMBL" id="SLZY01000004">
    <property type="protein sequence ID" value="TCS72741.1"/>
    <property type="molecule type" value="Genomic_DNA"/>
</dbReference>
<gene>
    <name evidence="1" type="ORF">EDC61_104158</name>
</gene>
<dbReference type="Pfam" id="PF20660">
    <property type="entry name" value="DUF6812"/>
    <property type="match status" value="1"/>
</dbReference>
<evidence type="ECO:0000313" key="2">
    <source>
        <dbReference type="Proteomes" id="UP000295135"/>
    </source>
</evidence>
<reference evidence="1 2" key="1">
    <citation type="submission" date="2019-03" db="EMBL/GenBank/DDBJ databases">
        <title>Genomic Encyclopedia of Type Strains, Phase IV (KMG-IV): sequencing the most valuable type-strain genomes for metagenomic binning, comparative biology and taxonomic classification.</title>
        <authorList>
            <person name="Goeker M."/>
        </authorList>
    </citation>
    <scope>NUCLEOTIDE SEQUENCE [LARGE SCALE GENOMIC DNA]</scope>
    <source>
        <strain evidence="1 2">DSM 103923</strain>
    </source>
</reference>
<proteinExistence type="predicted"/>
<comment type="caution">
    <text evidence="1">The sequence shown here is derived from an EMBL/GenBank/DDBJ whole genome shotgun (WGS) entry which is preliminary data.</text>
</comment>
<dbReference type="Proteomes" id="UP000295135">
    <property type="component" value="Unassembled WGS sequence"/>
</dbReference>
<dbReference type="RefSeq" id="WP_126462511.1">
    <property type="nucleotide sequence ID" value="NZ_AP018721.1"/>
</dbReference>
<accession>A0A4R3JZU7</accession>